<dbReference type="RefSeq" id="WP_135465552.1">
    <property type="nucleotide sequence ID" value="NZ_SRLC01000003.1"/>
</dbReference>
<dbReference type="EMBL" id="SRLC01000003">
    <property type="protein sequence ID" value="TGE20753.1"/>
    <property type="molecule type" value="Genomic_DNA"/>
</dbReference>
<evidence type="ECO:0000259" key="1">
    <source>
        <dbReference type="SMART" id="SM00100"/>
    </source>
</evidence>
<dbReference type="SUPFAM" id="SSF51206">
    <property type="entry name" value="cAMP-binding domain-like"/>
    <property type="match status" value="1"/>
</dbReference>
<name>A0A4Z0PV43_9BACT</name>
<dbReference type="Gene3D" id="2.60.120.10">
    <property type="entry name" value="Jelly Rolls"/>
    <property type="match status" value="1"/>
</dbReference>
<dbReference type="AlphaFoldDB" id="A0A4Z0PV43"/>
<dbReference type="InterPro" id="IPR018490">
    <property type="entry name" value="cNMP-bd_dom_sf"/>
</dbReference>
<feature type="domain" description="Cyclic nucleotide-binding" evidence="1">
    <location>
        <begin position="11"/>
        <end position="130"/>
    </location>
</feature>
<protein>
    <submittedName>
        <fullName evidence="2">Crp/Fnr family transcriptional regulator</fullName>
    </submittedName>
</protein>
<dbReference type="InterPro" id="IPR000595">
    <property type="entry name" value="cNMP-bd_dom"/>
</dbReference>
<dbReference type="SMART" id="SM00100">
    <property type="entry name" value="cNMP"/>
    <property type="match status" value="1"/>
</dbReference>
<sequence>MFNQFFETIKRFVPLSTDDQAAITAAFRVCQLRKKETLLLQGSMCMSASYIVKGLLRVYHADPQDNQFVLKFATENEWAVDLGSFFNQQAAIVTIEAVEATKVLYTDHRSLLALFGQVPAFERYVRLIQQQALVDMQQRLLSVMRQTADQRYLQFIMTYPALVQRLPQKQIASYLGISPEFLSKLRGQMSRGATRHAMPFLAQA</sequence>
<evidence type="ECO:0000313" key="2">
    <source>
        <dbReference type="EMBL" id="TGE20753.1"/>
    </source>
</evidence>
<accession>A0A4Z0PV43</accession>
<comment type="caution">
    <text evidence="2">The sequence shown here is derived from an EMBL/GenBank/DDBJ whole genome shotgun (WGS) entry which is preliminary data.</text>
</comment>
<dbReference type="OrthoDB" id="667553at2"/>
<dbReference type="Pfam" id="PF00027">
    <property type="entry name" value="cNMP_binding"/>
    <property type="match status" value="1"/>
</dbReference>
<evidence type="ECO:0000313" key="3">
    <source>
        <dbReference type="Proteomes" id="UP000297549"/>
    </source>
</evidence>
<dbReference type="CDD" id="cd00038">
    <property type="entry name" value="CAP_ED"/>
    <property type="match status" value="1"/>
</dbReference>
<dbReference type="Proteomes" id="UP000297549">
    <property type="component" value="Unassembled WGS sequence"/>
</dbReference>
<gene>
    <name evidence="2" type="ORF">E5K00_22495</name>
</gene>
<keyword evidence="3" id="KW-1185">Reference proteome</keyword>
<reference evidence="2 3" key="1">
    <citation type="submission" date="2019-04" db="EMBL/GenBank/DDBJ databases">
        <authorList>
            <person name="Feng G."/>
            <person name="Zhang J."/>
            <person name="Zhu H."/>
        </authorList>
    </citation>
    <scope>NUCLEOTIDE SEQUENCE [LARGE SCALE GENOMIC DNA]</scope>
    <source>
        <strain evidence="2 3">JCM 31653</strain>
    </source>
</reference>
<dbReference type="InterPro" id="IPR014710">
    <property type="entry name" value="RmlC-like_jellyroll"/>
</dbReference>
<proteinExistence type="predicted"/>
<organism evidence="2 3">
    <name type="scientific">Hymenobacter aquaticus</name>
    <dbReference type="NCBI Taxonomy" id="1867101"/>
    <lineage>
        <taxon>Bacteria</taxon>
        <taxon>Pseudomonadati</taxon>
        <taxon>Bacteroidota</taxon>
        <taxon>Cytophagia</taxon>
        <taxon>Cytophagales</taxon>
        <taxon>Hymenobacteraceae</taxon>
        <taxon>Hymenobacter</taxon>
    </lineage>
</organism>